<reference evidence="2 3" key="1">
    <citation type="submission" date="2019-06" db="EMBL/GenBank/DDBJ databases">
        <title>Genomic Encyclopedia of Type Strains, Phase IV (KMG-V): Genome sequencing to study the core and pangenomes of soil and plant-associated prokaryotes.</title>
        <authorList>
            <person name="Whitman W."/>
        </authorList>
    </citation>
    <scope>NUCLEOTIDE SEQUENCE [LARGE SCALE GENOMIC DNA]</scope>
    <source>
        <strain evidence="2 3">BR 11650</strain>
    </source>
</reference>
<evidence type="ECO:0000256" key="1">
    <source>
        <dbReference type="SAM" id="Phobius"/>
    </source>
</evidence>
<sequence length="331" mass="37809">MGCRMENSNTKRAAYREQLPKKNFDHASSWFAVAAGLASILSLFVSPVWFPQDWVGVVYAVSVVSLLLASLFYIIVREQQKLHRYAQAVLHLHYACHIARDYVAELHLGQDPSLDELLSNIASSLANCFTLITGKHCRVSIKELQKQGDDNKFLVAVVKEDILSSKRRSVAMRPMSLHEFTSLKNIFYGLDGCSRYYLRNNLIREWRIHKYHNGAFSIVGEPEIRTFLGFSKVVGWKLPFKSTLAVPIRFQYGDGIKYEKTPENKPSLQGHVQDDYWGFVCVDCESSRAFDRRYCPELASAYADVLYTVLSQTKSHMASHRRLIAFPARVD</sequence>
<dbReference type="Proteomes" id="UP000318529">
    <property type="component" value="Unassembled WGS sequence"/>
</dbReference>
<evidence type="ECO:0000313" key="3">
    <source>
        <dbReference type="Proteomes" id="UP000318529"/>
    </source>
</evidence>
<gene>
    <name evidence="2" type="ORF">FBZ83_101650</name>
</gene>
<accession>A0A560CSF6</accession>
<evidence type="ECO:0000313" key="2">
    <source>
        <dbReference type="EMBL" id="TWA87784.1"/>
    </source>
</evidence>
<dbReference type="EMBL" id="VITH01000001">
    <property type="protein sequence ID" value="TWA87784.1"/>
    <property type="molecule type" value="Genomic_DNA"/>
</dbReference>
<protein>
    <submittedName>
        <fullName evidence="2">Uncharacterized protein</fullName>
    </submittedName>
</protein>
<comment type="caution">
    <text evidence="2">The sequence shown here is derived from an EMBL/GenBank/DDBJ whole genome shotgun (WGS) entry which is preliminary data.</text>
</comment>
<feature type="transmembrane region" description="Helical" evidence="1">
    <location>
        <begin position="56"/>
        <end position="76"/>
    </location>
</feature>
<organism evidence="2 3">
    <name type="scientific">Azospirillum brasilense</name>
    <dbReference type="NCBI Taxonomy" id="192"/>
    <lineage>
        <taxon>Bacteria</taxon>
        <taxon>Pseudomonadati</taxon>
        <taxon>Pseudomonadota</taxon>
        <taxon>Alphaproteobacteria</taxon>
        <taxon>Rhodospirillales</taxon>
        <taxon>Azospirillaceae</taxon>
        <taxon>Azospirillum</taxon>
    </lineage>
</organism>
<feature type="transmembrane region" description="Helical" evidence="1">
    <location>
        <begin position="30"/>
        <end position="50"/>
    </location>
</feature>
<keyword evidence="1" id="KW-0472">Membrane</keyword>
<proteinExistence type="predicted"/>
<dbReference type="RefSeq" id="WP_211101615.1">
    <property type="nucleotide sequence ID" value="NZ_VITH01000001.1"/>
</dbReference>
<keyword evidence="1" id="KW-1133">Transmembrane helix</keyword>
<dbReference type="AlphaFoldDB" id="A0A560CSF6"/>
<keyword evidence="1" id="KW-0812">Transmembrane</keyword>
<name>A0A560CSF6_AZOBR</name>